<evidence type="ECO:0000256" key="12">
    <source>
        <dbReference type="ARBA" id="ARBA00033413"/>
    </source>
</evidence>
<evidence type="ECO:0000256" key="9">
    <source>
        <dbReference type="ARBA" id="ARBA00022909"/>
    </source>
</evidence>
<dbReference type="EC" id="2.7.6.3" evidence="3"/>
<dbReference type="Pfam" id="PF01288">
    <property type="entry name" value="HPPK"/>
    <property type="match status" value="1"/>
</dbReference>
<evidence type="ECO:0000256" key="4">
    <source>
        <dbReference type="ARBA" id="ARBA00016218"/>
    </source>
</evidence>
<keyword evidence="9" id="KW-0289">Folate biosynthesis</keyword>
<keyword evidence="6" id="KW-0547">Nucleotide-binding</keyword>
<evidence type="ECO:0000256" key="5">
    <source>
        <dbReference type="ARBA" id="ARBA00022679"/>
    </source>
</evidence>
<comment type="function">
    <text evidence="10">Catalyzes the transfer of pyrophosphate from adenosine triphosphate (ATP) to 6-hydroxymethyl-7,8-dihydropterin, an enzymatic step in folate biosynthesis pathway.</text>
</comment>
<dbReference type="CDD" id="cd00483">
    <property type="entry name" value="HPPK"/>
    <property type="match status" value="1"/>
</dbReference>
<evidence type="ECO:0000313" key="14">
    <source>
        <dbReference type="EMBL" id="RFB04654.1"/>
    </source>
</evidence>
<dbReference type="AlphaFoldDB" id="A0A371RGS5"/>
<dbReference type="InParanoid" id="A0A371RGS5"/>
<feature type="domain" description="7,8-dihydro-6-hydroxymethylpterin-pyrophosphokinase" evidence="13">
    <location>
        <begin position="94"/>
        <end position="105"/>
    </location>
</feature>
<sequence>MAVTLISLGSNKRNANASPAKIVMLAANSVASLGKNAKLSSLYRSDAWPDPIAPAYVNAVMRLETDFAAEEILSAILAIEAGFSRIRSTDPAKRYAPRTLDLDLLAHGDVRIETAALSLPHPRMAGRGFVLLPLAEIAPEWRHPVTGETAAEMAAACDPSSVTRLPSTG</sequence>
<keyword evidence="15" id="KW-1185">Reference proteome</keyword>
<gene>
    <name evidence="14" type="primary">folK</name>
    <name evidence="14" type="ORF">DX908_04795</name>
</gene>
<dbReference type="PANTHER" id="PTHR43071:SF1">
    <property type="entry name" value="2-AMINO-4-HYDROXY-6-HYDROXYMETHYLDIHYDROPTERIDINE PYROPHOSPHOKINASE"/>
    <property type="match status" value="1"/>
</dbReference>
<keyword evidence="7 14" id="KW-0418">Kinase</keyword>
<dbReference type="OrthoDB" id="9808041at2"/>
<dbReference type="GO" id="GO:0046656">
    <property type="term" value="P:folic acid biosynthetic process"/>
    <property type="evidence" value="ECO:0007669"/>
    <property type="project" value="UniProtKB-KW"/>
</dbReference>
<accession>A0A371RGS5</accession>
<comment type="pathway">
    <text evidence="1">Cofactor biosynthesis; tetrahydrofolate biosynthesis; 2-amino-4-hydroxy-6-hydroxymethyl-7,8-dihydropteridine diphosphate from 7,8-dihydroneopterin triphosphate: step 4/4.</text>
</comment>
<dbReference type="FunCoup" id="A0A371RGS5">
    <property type="interactions" value="425"/>
</dbReference>
<reference evidence="14 15" key="1">
    <citation type="submission" date="2018-08" db="EMBL/GenBank/DDBJ databases">
        <title>Parvularcula sp. SM1705, isolated from surface water of the South Sea China.</title>
        <authorList>
            <person name="Sun L."/>
        </authorList>
    </citation>
    <scope>NUCLEOTIDE SEQUENCE [LARGE SCALE GENOMIC DNA]</scope>
    <source>
        <strain evidence="14 15">SM1705</strain>
    </source>
</reference>
<evidence type="ECO:0000256" key="8">
    <source>
        <dbReference type="ARBA" id="ARBA00022840"/>
    </source>
</evidence>
<comment type="caution">
    <text evidence="14">The sequence shown here is derived from an EMBL/GenBank/DDBJ whole genome shotgun (WGS) entry which is preliminary data.</text>
</comment>
<organism evidence="14 15">
    <name type="scientific">Parvularcula marina</name>
    <dbReference type="NCBI Taxonomy" id="2292771"/>
    <lineage>
        <taxon>Bacteria</taxon>
        <taxon>Pseudomonadati</taxon>
        <taxon>Pseudomonadota</taxon>
        <taxon>Alphaproteobacteria</taxon>
        <taxon>Parvularculales</taxon>
        <taxon>Parvularculaceae</taxon>
        <taxon>Parvularcula</taxon>
    </lineage>
</organism>
<evidence type="ECO:0000313" key="15">
    <source>
        <dbReference type="Proteomes" id="UP000264589"/>
    </source>
</evidence>
<comment type="similarity">
    <text evidence="2">Belongs to the HPPK family.</text>
</comment>
<dbReference type="PROSITE" id="PS00794">
    <property type="entry name" value="HPPK"/>
    <property type="match status" value="1"/>
</dbReference>
<dbReference type="InterPro" id="IPR035907">
    <property type="entry name" value="Hppk_sf"/>
</dbReference>
<dbReference type="SUPFAM" id="SSF55083">
    <property type="entry name" value="6-hydroxymethyl-7,8-dihydropterin pyrophosphokinase, HPPK"/>
    <property type="match status" value="1"/>
</dbReference>
<evidence type="ECO:0000259" key="13">
    <source>
        <dbReference type="PROSITE" id="PS00794"/>
    </source>
</evidence>
<dbReference type="NCBIfam" id="TIGR01498">
    <property type="entry name" value="folK"/>
    <property type="match status" value="1"/>
</dbReference>
<dbReference type="UniPathway" id="UPA00077">
    <property type="reaction ID" value="UER00155"/>
</dbReference>
<keyword evidence="8" id="KW-0067">ATP-binding</keyword>
<proteinExistence type="inferred from homology"/>
<evidence type="ECO:0000256" key="1">
    <source>
        <dbReference type="ARBA" id="ARBA00005051"/>
    </source>
</evidence>
<protein>
    <recommendedName>
        <fullName evidence="4">2-amino-4-hydroxy-6-hydroxymethyldihydropteridine pyrophosphokinase</fullName>
        <ecNumber evidence="3">2.7.6.3</ecNumber>
    </recommendedName>
    <alternativeName>
        <fullName evidence="11">6-hydroxymethyl-7,8-dihydropterin pyrophosphokinase</fullName>
    </alternativeName>
    <alternativeName>
        <fullName evidence="12">7,8-dihydro-6-hydroxymethylpterin-pyrophosphokinase</fullName>
    </alternativeName>
</protein>
<dbReference type="GO" id="GO:0003848">
    <property type="term" value="F:2-amino-4-hydroxy-6-hydroxymethyldihydropteridine diphosphokinase activity"/>
    <property type="evidence" value="ECO:0007669"/>
    <property type="project" value="UniProtKB-EC"/>
</dbReference>
<dbReference type="EMBL" id="QUQO01000001">
    <property type="protein sequence ID" value="RFB04654.1"/>
    <property type="molecule type" value="Genomic_DNA"/>
</dbReference>
<evidence type="ECO:0000256" key="2">
    <source>
        <dbReference type="ARBA" id="ARBA00005810"/>
    </source>
</evidence>
<evidence type="ECO:0000256" key="6">
    <source>
        <dbReference type="ARBA" id="ARBA00022741"/>
    </source>
</evidence>
<evidence type="ECO:0000256" key="10">
    <source>
        <dbReference type="ARBA" id="ARBA00029409"/>
    </source>
</evidence>
<dbReference type="Proteomes" id="UP000264589">
    <property type="component" value="Unassembled WGS sequence"/>
</dbReference>
<dbReference type="GO" id="GO:0016301">
    <property type="term" value="F:kinase activity"/>
    <property type="evidence" value="ECO:0007669"/>
    <property type="project" value="UniProtKB-KW"/>
</dbReference>
<dbReference type="InterPro" id="IPR000550">
    <property type="entry name" value="Hppk"/>
</dbReference>
<dbReference type="GO" id="GO:0005524">
    <property type="term" value="F:ATP binding"/>
    <property type="evidence" value="ECO:0007669"/>
    <property type="project" value="UniProtKB-KW"/>
</dbReference>
<name>A0A371RGS5_9PROT</name>
<evidence type="ECO:0000256" key="7">
    <source>
        <dbReference type="ARBA" id="ARBA00022777"/>
    </source>
</evidence>
<dbReference type="GO" id="GO:0046654">
    <property type="term" value="P:tetrahydrofolate biosynthetic process"/>
    <property type="evidence" value="ECO:0007669"/>
    <property type="project" value="UniProtKB-UniPathway"/>
</dbReference>
<evidence type="ECO:0000256" key="3">
    <source>
        <dbReference type="ARBA" id="ARBA00013253"/>
    </source>
</evidence>
<dbReference type="Gene3D" id="3.30.70.560">
    <property type="entry name" value="7,8-Dihydro-6-hydroxymethylpterin-pyrophosphokinase HPPK"/>
    <property type="match status" value="1"/>
</dbReference>
<dbReference type="RefSeq" id="WP_116391286.1">
    <property type="nucleotide sequence ID" value="NZ_QUQO01000001.1"/>
</dbReference>
<dbReference type="PANTHER" id="PTHR43071">
    <property type="entry name" value="2-AMINO-4-HYDROXY-6-HYDROXYMETHYLDIHYDROPTERIDINE PYROPHOSPHOKINASE"/>
    <property type="match status" value="1"/>
</dbReference>
<evidence type="ECO:0000256" key="11">
    <source>
        <dbReference type="ARBA" id="ARBA00029766"/>
    </source>
</evidence>
<keyword evidence="5 14" id="KW-0808">Transferase</keyword>